<dbReference type="Proteomes" id="UP000004367">
    <property type="component" value="Unassembled WGS sequence"/>
</dbReference>
<evidence type="ECO:0000313" key="2">
    <source>
        <dbReference type="EMBL" id="GAB48291.1"/>
    </source>
</evidence>
<dbReference type="SUPFAM" id="SSF52768">
    <property type="entry name" value="Arginase/deacetylase"/>
    <property type="match status" value="1"/>
</dbReference>
<dbReference type="EMBL" id="BAFE01000051">
    <property type="protein sequence ID" value="GAB48291.1"/>
    <property type="molecule type" value="Genomic_DNA"/>
</dbReference>
<dbReference type="eggNOG" id="COG0010">
    <property type="taxonomic scope" value="Bacteria"/>
</dbReference>
<sequence>MHAELLAAIRAVHGGNSVVAPSTPTHPSSGLRGLDLVGADVVEVAPAYGHAELAGLAAANVVCEFVSLLAPSSGAAPGRPAYGASKPVYGA</sequence>
<dbReference type="STRING" id="1089455.MOPEL_071_00050"/>
<accession>H5URD3</accession>
<gene>
    <name evidence="2" type="ORF">MOPEL_071_00050</name>
</gene>
<comment type="caution">
    <text evidence="2">The sequence shown here is derived from an EMBL/GenBank/DDBJ whole genome shotgun (WGS) entry which is preliminary data.</text>
</comment>
<dbReference type="Pfam" id="PF00491">
    <property type="entry name" value="Arginase"/>
    <property type="match status" value="1"/>
</dbReference>
<feature type="compositionally biased region" description="Low complexity" evidence="1">
    <location>
        <begin position="72"/>
        <end position="85"/>
    </location>
</feature>
<dbReference type="Gene3D" id="3.40.800.10">
    <property type="entry name" value="Ureohydrolase domain"/>
    <property type="match status" value="1"/>
</dbReference>
<dbReference type="GO" id="GO:0046872">
    <property type="term" value="F:metal ion binding"/>
    <property type="evidence" value="ECO:0007669"/>
    <property type="project" value="InterPro"/>
</dbReference>
<organism evidence="2 3">
    <name type="scientific">Mobilicoccus pelagius NBRC 104925</name>
    <dbReference type="NCBI Taxonomy" id="1089455"/>
    <lineage>
        <taxon>Bacteria</taxon>
        <taxon>Bacillati</taxon>
        <taxon>Actinomycetota</taxon>
        <taxon>Actinomycetes</taxon>
        <taxon>Micrococcales</taxon>
        <taxon>Dermatophilaceae</taxon>
        <taxon>Mobilicoccus</taxon>
    </lineage>
</organism>
<feature type="region of interest" description="Disordered" evidence="1">
    <location>
        <begin position="72"/>
        <end position="91"/>
    </location>
</feature>
<dbReference type="GO" id="GO:0016813">
    <property type="term" value="F:hydrolase activity, acting on carbon-nitrogen (but not peptide) bonds, in linear amidines"/>
    <property type="evidence" value="ECO:0007669"/>
    <property type="project" value="UniProtKB-ARBA"/>
</dbReference>
<keyword evidence="3" id="KW-1185">Reference proteome</keyword>
<evidence type="ECO:0000313" key="3">
    <source>
        <dbReference type="Proteomes" id="UP000004367"/>
    </source>
</evidence>
<protein>
    <submittedName>
        <fullName evidence="2">Putative agmatinase</fullName>
    </submittedName>
</protein>
<dbReference type="InterPro" id="IPR023696">
    <property type="entry name" value="Ureohydrolase_dom_sf"/>
</dbReference>
<proteinExistence type="predicted"/>
<name>H5URD3_9MICO</name>
<dbReference type="AlphaFoldDB" id="H5URD3"/>
<dbReference type="InterPro" id="IPR006035">
    <property type="entry name" value="Ureohydrolase"/>
</dbReference>
<evidence type="ECO:0000256" key="1">
    <source>
        <dbReference type="SAM" id="MobiDB-lite"/>
    </source>
</evidence>
<reference evidence="2 3" key="1">
    <citation type="submission" date="2012-02" db="EMBL/GenBank/DDBJ databases">
        <title>Whole genome shotgun sequence of Mobilicoccus pelagius NBRC 104925.</title>
        <authorList>
            <person name="Yoshida Y."/>
            <person name="Hosoyama A."/>
            <person name="Tsuchikane K."/>
            <person name="Katsumata H."/>
            <person name="Yamazaki S."/>
            <person name="Fujita N."/>
        </authorList>
    </citation>
    <scope>NUCLEOTIDE SEQUENCE [LARGE SCALE GENOMIC DNA]</scope>
    <source>
        <strain evidence="2 3">NBRC 104925</strain>
    </source>
</reference>